<name>A0A512IY46_9HYPH</name>
<gene>
    <name evidence="7" type="ORF">GCM10007888_01730</name>
    <name evidence="6" type="ORF">MOX02_06210</name>
</gene>
<evidence type="ECO:0000313" key="8">
    <source>
        <dbReference type="Proteomes" id="UP000321960"/>
    </source>
</evidence>
<evidence type="ECO:0000313" key="7">
    <source>
        <dbReference type="EMBL" id="GLS61792.1"/>
    </source>
</evidence>
<sequence>MRWADLARPRGAAFLVALGAALTVGGALVFEHGLGYVPCKLCLTERIPYYLAVPLALASLALPARVARLALGLAALVLLYGAGLGAYHAGAEWGFWPGPTDCGGGTGANPEAVGDFLNQLRTTRVVDCSTAAWRFLGLSLAGWNALIASALAALAGNAALHRDAPPLPNGRGGAPAPPVRR</sequence>
<dbReference type="InterPro" id="IPR024199">
    <property type="entry name" value="Uncharacterised_DsbB"/>
</dbReference>
<keyword evidence="3 5" id="KW-1133">Transmembrane helix</keyword>
<dbReference type="GO" id="GO:0015035">
    <property type="term" value="F:protein-disulfide reductase activity"/>
    <property type="evidence" value="ECO:0007669"/>
    <property type="project" value="InterPro"/>
</dbReference>
<evidence type="ECO:0000313" key="9">
    <source>
        <dbReference type="Proteomes" id="UP001156856"/>
    </source>
</evidence>
<dbReference type="InterPro" id="IPR023380">
    <property type="entry name" value="DsbB-like_sf"/>
</dbReference>
<evidence type="ECO:0000256" key="1">
    <source>
        <dbReference type="ARBA" id="ARBA00004141"/>
    </source>
</evidence>
<organism evidence="6 8">
    <name type="scientific">Methylobacterium oxalidis</name>
    <dbReference type="NCBI Taxonomy" id="944322"/>
    <lineage>
        <taxon>Bacteria</taxon>
        <taxon>Pseudomonadati</taxon>
        <taxon>Pseudomonadota</taxon>
        <taxon>Alphaproteobacteria</taxon>
        <taxon>Hyphomicrobiales</taxon>
        <taxon>Methylobacteriaceae</taxon>
        <taxon>Methylobacterium</taxon>
    </lineage>
</organism>
<dbReference type="EMBL" id="BJZU01000005">
    <property type="protein sequence ID" value="GEP02583.1"/>
    <property type="molecule type" value="Genomic_DNA"/>
</dbReference>
<evidence type="ECO:0000256" key="4">
    <source>
        <dbReference type="ARBA" id="ARBA00023136"/>
    </source>
</evidence>
<comment type="subcellular location">
    <subcellularLocation>
        <location evidence="1">Membrane</location>
        <topology evidence="1">Multi-pass membrane protein</topology>
    </subcellularLocation>
</comment>
<reference evidence="6 8" key="3">
    <citation type="submission" date="2019-07" db="EMBL/GenBank/DDBJ databases">
        <title>Whole genome shotgun sequence of Methylobacterium oxalidis NBRC 107715.</title>
        <authorList>
            <person name="Hosoyama A."/>
            <person name="Uohara A."/>
            <person name="Ohji S."/>
            <person name="Ichikawa N."/>
        </authorList>
    </citation>
    <scope>NUCLEOTIDE SEQUENCE [LARGE SCALE GENOMIC DNA]</scope>
    <source>
        <strain evidence="6 8">NBRC 107715</strain>
    </source>
</reference>
<dbReference type="Gene3D" id="1.20.1550.10">
    <property type="entry name" value="DsbB-like"/>
    <property type="match status" value="1"/>
</dbReference>
<keyword evidence="9" id="KW-1185">Reference proteome</keyword>
<keyword evidence="2 5" id="KW-0812">Transmembrane</keyword>
<dbReference type="InterPro" id="IPR003752">
    <property type="entry name" value="DiS_bond_form_DsbB/BdbC"/>
</dbReference>
<reference evidence="7" key="1">
    <citation type="journal article" date="2014" name="Int. J. Syst. Evol. Microbiol.">
        <title>Complete genome of a new Firmicutes species belonging to the dominant human colonic microbiota ('Ruminococcus bicirculans') reveals two chromosomes and a selective capacity to utilize plant glucans.</title>
        <authorList>
            <consortium name="NISC Comparative Sequencing Program"/>
            <person name="Wegmann U."/>
            <person name="Louis P."/>
            <person name="Goesmann A."/>
            <person name="Henrissat B."/>
            <person name="Duncan S.H."/>
            <person name="Flint H.J."/>
        </authorList>
    </citation>
    <scope>NUCLEOTIDE SEQUENCE</scope>
    <source>
        <strain evidence="7">NBRC 107715</strain>
    </source>
</reference>
<dbReference type="PIRSF" id="PIRSF033913">
    <property type="entry name" value="S-S_format_DsbB"/>
    <property type="match status" value="1"/>
</dbReference>
<dbReference type="OrthoDB" id="9808637at2"/>
<feature type="transmembrane region" description="Helical" evidence="5">
    <location>
        <begin position="47"/>
        <end position="64"/>
    </location>
</feature>
<dbReference type="Pfam" id="PF02600">
    <property type="entry name" value="DsbB"/>
    <property type="match status" value="1"/>
</dbReference>
<dbReference type="Proteomes" id="UP001156856">
    <property type="component" value="Unassembled WGS sequence"/>
</dbReference>
<feature type="transmembrane region" description="Helical" evidence="5">
    <location>
        <begin position="140"/>
        <end position="160"/>
    </location>
</feature>
<dbReference type="EMBL" id="BSPK01000004">
    <property type="protein sequence ID" value="GLS61792.1"/>
    <property type="molecule type" value="Genomic_DNA"/>
</dbReference>
<dbReference type="SUPFAM" id="SSF158442">
    <property type="entry name" value="DsbB-like"/>
    <property type="match status" value="1"/>
</dbReference>
<evidence type="ECO:0008006" key="10">
    <source>
        <dbReference type="Google" id="ProtNLM"/>
    </source>
</evidence>
<proteinExistence type="predicted"/>
<dbReference type="GO" id="GO:0006457">
    <property type="term" value="P:protein folding"/>
    <property type="evidence" value="ECO:0007669"/>
    <property type="project" value="InterPro"/>
</dbReference>
<dbReference type="RefSeq" id="WP_147024260.1">
    <property type="nucleotide sequence ID" value="NZ_BJZU01000005.1"/>
</dbReference>
<protein>
    <recommendedName>
        <fullName evidence="10">Disulfide bond formation protein B</fullName>
    </recommendedName>
</protein>
<evidence type="ECO:0000256" key="5">
    <source>
        <dbReference type="SAM" id="Phobius"/>
    </source>
</evidence>
<reference evidence="9" key="2">
    <citation type="journal article" date="2019" name="Int. J. Syst. Evol. Microbiol.">
        <title>The Global Catalogue of Microorganisms (GCM) 10K type strain sequencing project: providing services to taxonomists for standard genome sequencing and annotation.</title>
        <authorList>
            <consortium name="The Broad Institute Genomics Platform"/>
            <consortium name="The Broad Institute Genome Sequencing Center for Infectious Disease"/>
            <person name="Wu L."/>
            <person name="Ma J."/>
        </authorList>
    </citation>
    <scope>NUCLEOTIDE SEQUENCE [LARGE SCALE GENOMIC DNA]</scope>
    <source>
        <strain evidence="9">NBRC 107715</strain>
    </source>
</reference>
<feature type="transmembrane region" description="Helical" evidence="5">
    <location>
        <begin position="71"/>
        <end position="90"/>
    </location>
</feature>
<reference evidence="7" key="4">
    <citation type="submission" date="2023-01" db="EMBL/GenBank/DDBJ databases">
        <title>Draft genome sequence of Methylobacterium oxalidis strain NBRC 107715.</title>
        <authorList>
            <person name="Sun Q."/>
            <person name="Mori K."/>
        </authorList>
    </citation>
    <scope>NUCLEOTIDE SEQUENCE</scope>
    <source>
        <strain evidence="7">NBRC 107715</strain>
    </source>
</reference>
<feature type="transmembrane region" description="Helical" evidence="5">
    <location>
        <begin position="12"/>
        <end position="35"/>
    </location>
</feature>
<keyword evidence="4 5" id="KW-0472">Membrane</keyword>
<comment type="caution">
    <text evidence="6">The sequence shown here is derived from an EMBL/GenBank/DDBJ whole genome shotgun (WGS) entry which is preliminary data.</text>
</comment>
<accession>A0A512IY46</accession>
<dbReference type="AlphaFoldDB" id="A0A512IY46"/>
<dbReference type="Proteomes" id="UP000321960">
    <property type="component" value="Unassembled WGS sequence"/>
</dbReference>
<evidence type="ECO:0000256" key="2">
    <source>
        <dbReference type="ARBA" id="ARBA00022692"/>
    </source>
</evidence>
<evidence type="ECO:0000256" key="3">
    <source>
        <dbReference type="ARBA" id="ARBA00022989"/>
    </source>
</evidence>
<evidence type="ECO:0000313" key="6">
    <source>
        <dbReference type="EMBL" id="GEP02583.1"/>
    </source>
</evidence>
<dbReference type="GO" id="GO:0016020">
    <property type="term" value="C:membrane"/>
    <property type="evidence" value="ECO:0007669"/>
    <property type="project" value="UniProtKB-SubCell"/>
</dbReference>